<dbReference type="AlphaFoldDB" id="A0A0V8QDY0"/>
<evidence type="ECO:0000313" key="2">
    <source>
        <dbReference type="Proteomes" id="UP000054874"/>
    </source>
</evidence>
<reference evidence="1 2" key="1">
    <citation type="submission" date="2015-11" db="EMBL/GenBank/DDBJ databases">
        <title>Butyribacter intestini gen. nov., sp. nov., a butyric acid-producing bacterium of the family Lachnospiraceae isolated from the human faeces.</title>
        <authorList>
            <person name="Zou Y."/>
            <person name="Xue W."/>
            <person name="Luo G."/>
            <person name="Lv M."/>
        </authorList>
    </citation>
    <scope>NUCLEOTIDE SEQUENCE [LARGE SCALE GENOMIC DNA]</scope>
    <source>
        <strain evidence="1 2">ACET-33324</strain>
    </source>
</reference>
<dbReference type="STRING" id="290052.ASU35_11880"/>
<evidence type="ECO:0000313" key="1">
    <source>
        <dbReference type="EMBL" id="KSV58756.1"/>
    </source>
</evidence>
<accession>A0A0V8QDY0</accession>
<dbReference type="RefSeq" id="WP_058353026.1">
    <property type="nucleotide sequence ID" value="NZ_CABMMD010000162.1"/>
</dbReference>
<name>A0A0V8QDY0_9FIRM</name>
<dbReference type="OrthoDB" id="2066666at2"/>
<proteinExistence type="predicted"/>
<keyword evidence="2" id="KW-1185">Reference proteome</keyword>
<comment type="caution">
    <text evidence="1">The sequence shown here is derived from an EMBL/GenBank/DDBJ whole genome shotgun (WGS) entry which is preliminary data.</text>
</comment>
<gene>
    <name evidence="1" type="ORF">ASU35_11880</name>
</gene>
<dbReference type="EMBL" id="LNAM01000162">
    <property type="protein sequence ID" value="KSV58756.1"/>
    <property type="molecule type" value="Genomic_DNA"/>
</dbReference>
<sequence>MAKVVMDGNELEYNETYWELIDLPEEFKDGKDELLPKSLHYVGPVVDGAVVEEFPWFEYPVAMYKTFAGVKGLTKSPKVRMKHAYCMFEGCSDFADIEGAYEYYHRGGGCAHSALFEDADIPGMLGNGGYWLKTESEILAEVFGVDSGSLLKVLDSIPVQETKIYFESGAYLQTKVIHKASEIKEGGKQVFSKGAVCSVWSPIRIGYNNVTIYFFADDFVNDIDDKEVMQVTGFVVNDTTSESFSVGRNATVTVNTDCIVTSVEPPINCCGTVTIKGTGQTLTLVSKGANPCIGPATWDGMSYGRWEPSRERLGKIVLDGVHVVCKNEVVSNFSIGRYGTNDMPEIELKNGATLDCPEMKGERVMVKSGAEGLCGSTKRSDPAVYELKNVTKQLNIF</sequence>
<organism evidence="1 2">
    <name type="scientific">Acetivibrio ethanolgignens</name>
    <dbReference type="NCBI Taxonomy" id="290052"/>
    <lineage>
        <taxon>Bacteria</taxon>
        <taxon>Bacillati</taxon>
        <taxon>Bacillota</taxon>
        <taxon>Clostridia</taxon>
        <taxon>Eubacteriales</taxon>
        <taxon>Oscillospiraceae</taxon>
        <taxon>Acetivibrio</taxon>
    </lineage>
</organism>
<protein>
    <submittedName>
        <fullName evidence="1">Uncharacterized protein</fullName>
    </submittedName>
</protein>
<dbReference type="Proteomes" id="UP000054874">
    <property type="component" value="Unassembled WGS sequence"/>
</dbReference>